<evidence type="ECO:0000313" key="1">
    <source>
        <dbReference type="EMBL" id="OKO98103.1"/>
    </source>
</evidence>
<proteinExistence type="predicted"/>
<dbReference type="AlphaFoldDB" id="A0A1Q5TD01"/>
<protein>
    <submittedName>
        <fullName evidence="1">Uncharacterized protein</fullName>
    </submittedName>
</protein>
<evidence type="ECO:0000313" key="2">
    <source>
        <dbReference type="Proteomes" id="UP000186955"/>
    </source>
</evidence>
<keyword evidence="2" id="KW-1185">Reference proteome</keyword>
<reference evidence="1 2" key="1">
    <citation type="submission" date="2016-10" db="EMBL/GenBank/DDBJ databases">
        <title>Genome sequence of the ascomycete fungus Penicillium subrubescens.</title>
        <authorList>
            <person name="De Vries R.P."/>
            <person name="Peng M."/>
            <person name="Dilokpimol A."/>
            <person name="Hilden K."/>
            <person name="Makela M.R."/>
            <person name="Grigoriev I."/>
            <person name="Riley R."/>
            <person name="Granchi Z."/>
        </authorList>
    </citation>
    <scope>NUCLEOTIDE SEQUENCE [LARGE SCALE GENOMIC DNA]</scope>
    <source>
        <strain evidence="1 2">CBS 132785</strain>
    </source>
</reference>
<organism evidence="1 2">
    <name type="scientific">Penicillium subrubescens</name>
    <dbReference type="NCBI Taxonomy" id="1316194"/>
    <lineage>
        <taxon>Eukaryota</taxon>
        <taxon>Fungi</taxon>
        <taxon>Dikarya</taxon>
        <taxon>Ascomycota</taxon>
        <taxon>Pezizomycotina</taxon>
        <taxon>Eurotiomycetes</taxon>
        <taxon>Eurotiomycetidae</taxon>
        <taxon>Eurotiales</taxon>
        <taxon>Aspergillaceae</taxon>
        <taxon>Penicillium</taxon>
    </lineage>
</organism>
<sequence>MGHTGNNQLHHHIPGVHRDWPIDTGRPFSTFYSIQNMQNMQNLLDQDFDFIQRRRSPTSQYQTLRKTIIRPMYSTFMQADILWSQLFTWKLASLALKRPFYAENVMDGDSRASILYYFSEILQLQFPIPGLLIDSAYESPEEMRSPSNYVGYVELRRITSN</sequence>
<gene>
    <name evidence="1" type="ORF">PENSUB_9539</name>
</gene>
<accession>A0A1Q5TD01</accession>
<comment type="caution">
    <text evidence="1">The sequence shown here is derived from an EMBL/GenBank/DDBJ whole genome shotgun (WGS) entry which is preliminary data.</text>
</comment>
<name>A0A1Q5TD01_9EURO</name>
<dbReference type="Proteomes" id="UP000186955">
    <property type="component" value="Unassembled WGS sequence"/>
</dbReference>
<dbReference type="EMBL" id="MNBE01000680">
    <property type="protein sequence ID" value="OKO98103.1"/>
    <property type="molecule type" value="Genomic_DNA"/>
</dbReference>